<sequence length="277" mass="31829">MMYRVMGGDLKLLRNIERNNLAWMSVQGGEVIQRALIEPIDHTEKYVSGRVREKSVRDALALIVGGKTEQETPVGFIDVLSDTEVIEVKHYTLWKHGLGQVLSYQRHYPHLDKRLHLFAQIGCKNTDQYLEKAKSTCDSFAVKVTFEEVVEDPVELRSNRARVDNQRGQWEEGWGVDNRVTDKPERLSRAYRSEHGSEPFWWKHLSIGEKRAYASMRGKISIAQEEHGILKVSKKELESIGNFNNLDRDEFADGIRNVRRRFTAAVDGPGEAFVCEQ</sequence>
<dbReference type="EMBL" id="FN648730">
    <property type="protein sequence ID" value="CBN80323.1"/>
    <property type="molecule type" value="Genomic_DNA"/>
</dbReference>
<gene>
    <name evidence="1" type="ORF">Esi_0052_0077</name>
</gene>
<protein>
    <submittedName>
        <fullName evidence="1">FirrV-1-A34</fullName>
    </submittedName>
</protein>
<dbReference type="AlphaFoldDB" id="D8LP52"/>
<dbReference type="EMBL" id="FN649741">
    <property type="protein sequence ID" value="CBN80323.1"/>
    <property type="molecule type" value="Genomic_DNA"/>
</dbReference>
<dbReference type="Proteomes" id="UP000002630">
    <property type="component" value="Linkage Group LG16"/>
</dbReference>
<dbReference type="InParanoid" id="D8LP52"/>
<accession>D8LP52</accession>
<evidence type="ECO:0000313" key="1">
    <source>
        <dbReference type="EMBL" id="CBN80323.1"/>
    </source>
</evidence>
<dbReference type="OrthoDB" id="10526022at2759"/>
<evidence type="ECO:0000313" key="2">
    <source>
        <dbReference type="Proteomes" id="UP000002630"/>
    </source>
</evidence>
<organism evidence="1 2">
    <name type="scientific">Ectocarpus siliculosus</name>
    <name type="common">Brown alga</name>
    <name type="synonym">Conferva siliculosa</name>
    <dbReference type="NCBI Taxonomy" id="2880"/>
    <lineage>
        <taxon>Eukaryota</taxon>
        <taxon>Sar</taxon>
        <taxon>Stramenopiles</taxon>
        <taxon>Ochrophyta</taxon>
        <taxon>PX clade</taxon>
        <taxon>Phaeophyceae</taxon>
        <taxon>Ectocarpales</taxon>
        <taxon>Ectocarpaceae</taxon>
        <taxon>Ectocarpus</taxon>
    </lineage>
</organism>
<reference evidence="1 2" key="1">
    <citation type="journal article" date="2010" name="Nature">
        <title>The Ectocarpus genome and the independent evolution of multicellularity in brown algae.</title>
        <authorList>
            <person name="Cock J.M."/>
            <person name="Sterck L."/>
            <person name="Rouze P."/>
            <person name="Scornet D."/>
            <person name="Allen A.E."/>
            <person name="Amoutzias G."/>
            <person name="Anthouard V."/>
            <person name="Artiguenave F."/>
            <person name="Aury J.M."/>
            <person name="Badger J.H."/>
            <person name="Beszteri B."/>
            <person name="Billiau K."/>
            <person name="Bonnet E."/>
            <person name="Bothwell J.H."/>
            <person name="Bowler C."/>
            <person name="Boyen C."/>
            <person name="Brownlee C."/>
            <person name="Carrano C.J."/>
            <person name="Charrier B."/>
            <person name="Cho G.Y."/>
            <person name="Coelho S.M."/>
            <person name="Collen J."/>
            <person name="Corre E."/>
            <person name="Da Silva C."/>
            <person name="Delage L."/>
            <person name="Delaroque N."/>
            <person name="Dittami S.M."/>
            <person name="Doulbeau S."/>
            <person name="Elias M."/>
            <person name="Farnham G."/>
            <person name="Gachon C.M."/>
            <person name="Gschloessl B."/>
            <person name="Heesch S."/>
            <person name="Jabbari K."/>
            <person name="Jubin C."/>
            <person name="Kawai H."/>
            <person name="Kimura K."/>
            <person name="Kloareg B."/>
            <person name="Kupper F.C."/>
            <person name="Lang D."/>
            <person name="Le Bail A."/>
            <person name="Leblanc C."/>
            <person name="Lerouge P."/>
            <person name="Lohr M."/>
            <person name="Lopez P.J."/>
            <person name="Martens C."/>
            <person name="Maumus F."/>
            <person name="Michel G."/>
            <person name="Miranda-Saavedra D."/>
            <person name="Morales J."/>
            <person name="Moreau H."/>
            <person name="Motomura T."/>
            <person name="Nagasato C."/>
            <person name="Napoli C.A."/>
            <person name="Nelson D.R."/>
            <person name="Nyvall-Collen P."/>
            <person name="Peters A.F."/>
            <person name="Pommier C."/>
            <person name="Potin P."/>
            <person name="Poulain J."/>
            <person name="Quesneville H."/>
            <person name="Read B."/>
            <person name="Rensing S.A."/>
            <person name="Ritter A."/>
            <person name="Rousvoal S."/>
            <person name="Samanta M."/>
            <person name="Samson G."/>
            <person name="Schroeder D.C."/>
            <person name="Segurens B."/>
            <person name="Strittmatter M."/>
            <person name="Tonon T."/>
            <person name="Tregear J.W."/>
            <person name="Valentin K."/>
            <person name="von Dassow P."/>
            <person name="Yamagishi T."/>
            <person name="Van de Peer Y."/>
            <person name="Wincker P."/>
        </authorList>
    </citation>
    <scope>NUCLEOTIDE SEQUENCE [LARGE SCALE GENOMIC DNA]</scope>
    <source>
        <strain evidence="2">Ec32 / CCAP1310/4</strain>
    </source>
</reference>
<name>D8LP52_ECTSI</name>
<keyword evidence="2" id="KW-1185">Reference proteome</keyword>
<proteinExistence type="predicted"/>